<dbReference type="Proteomes" id="UP001209570">
    <property type="component" value="Unassembled WGS sequence"/>
</dbReference>
<proteinExistence type="predicted"/>
<dbReference type="EMBL" id="JAKCXM010000008">
    <property type="protein sequence ID" value="KAJ0408848.1"/>
    <property type="molecule type" value="Genomic_DNA"/>
</dbReference>
<reference evidence="1" key="1">
    <citation type="submission" date="2021-12" db="EMBL/GenBank/DDBJ databases">
        <title>Prjna785345.</title>
        <authorList>
            <person name="Rujirawat T."/>
            <person name="Krajaejun T."/>
        </authorList>
    </citation>
    <scope>NUCLEOTIDE SEQUENCE</scope>
    <source>
        <strain evidence="1">Pi057C3</strain>
    </source>
</reference>
<evidence type="ECO:0000313" key="2">
    <source>
        <dbReference type="Proteomes" id="UP001209570"/>
    </source>
</evidence>
<accession>A0AAD5QAJ3</accession>
<keyword evidence="2" id="KW-1185">Reference proteome</keyword>
<organism evidence="1 2">
    <name type="scientific">Pythium insidiosum</name>
    <name type="common">Pythiosis disease agent</name>
    <dbReference type="NCBI Taxonomy" id="114742"/>
    <lineage>
        <taxon>Eukaryota</taxon>
        <taxon>Sar</taxon>
        <taxon>Stramenopiles</taxon>
        <taxon>Oomycota</taxon>
        <taxon>Peronosporomycetes</taxon>
        <taxon>Pythiales</taxon>
        <taxon>Pythiaceae</taxon>
        <taxon>Pythium</taxon>
    </lineage>
</organism>
<sequence length="352" mass="37834">MSTLQLSSLVRAWWRAHEALGMSVQLKDDPQVSFSDRQRRVSCGARKVELSVSSSSSNGDSSTAHAAAAAALAELLRLLAVAACAGPTVFSSVAADDISACPYTHCVWCDDADDSEIVVELRVRDAGAQQPEVLYNALFAWDPTSSSDEFKTLYEMLASTVARESAWKQGPRLGLALVLDPSGVGASSDEAFAPGAERPLMRALTGGMFLGYTTPPLSGPSLDTFISNTQKLTTAVSSSSSLSAPFTIRAIRMREAFAFAQTEQVVALVRAVLQCSVSIELGLANANAMMIFDQLYSDDQEPVSLEHITQLRISVAFFSNFHLRVKIVEPSATSDETAACMELLGKDCECWR</sequence>
<evidence type="ECO:0000313" key="1">
    <source>
        <dbReference type="EMBL" id="KAJ0408848.1"/>
    </source>
</evidence>
<dbReference type="AlphaFoldDB" id="A0AAD5QAJ3"/>
<gene>
    <name evidence="1" type="ORF">P43SY_000744</name>
</gene>
<name>A0AAD5QAJ3_PYTIN</name>
<protein>
    <submittedName>
        <fullName evidence="1">Uncharacterized protein</fullName>
    </submittedName>
</protein>
<comment type="caution">
    <text evidence="1">The sequence shown here is derived from an EMBL/GenBank/DDBJ whole genome shotgun (WGS) entry which is preliminary data.</text>
</comment>